<sequence length="266" mass="30417">MTMDKEVQRKYSTAISKGAGMIEETRRLLEHWRSGEPLDDFTRRVQEEGLLGNSTAYRTRDVVRRVFAPRFLRPSDKPARILQQVIASGLPGRVFTELLFVFAARQDPLVYDFTIREYWPAVRRGRPVMDTDPMLSFLSEAHYDGRLDNQWSDKVSVRIARCVLGLLRDVGFLREVVRGRREIVDYRISDEGAAILARELNEAGVTDSSLCNHPDWGLFGMTRSDVVERLDGIGEHRGVIVQRAGSVVHFTWVVKSIEELIDVLAR</sequence>
<protein>
    <submittedName>
        <fullName evidence="1">DUF1819 family protein</fullName>
    </submittedName>
</protein>
<dbReference type="EMBL" id="CP074691">
    <property type="protein sequence ID" value="QVL37664.1"/>
    <property type="molecule type" value="Genomic_DNA"/>
</dbReference>
<gene>
    <name evidence="1" type="ORF">KIH16_09965</name>
</gene>
<dbReference type="Proteomes" id="UP000682204">
    <property type="component" value="Chromosome"/>
</dbReference>
<organism evidence="1 2">
    <name type="scientific">Aminirod propionatiphilus</name>
    <dbReference type="NCBI Taxonomy" id="3415223"/>
    <lineage>
        <taxon>Bacteria</taxon>
        <taxon>Thermotogati</taxon>
        <taxon>Synergistota</taxon>
        <taxon>Synergistia</taxon>
        <taxon>Synergistales</taxon>
        <taxon>Aminiphilaceae</taxon>
        <taxon>Aminirod</taxon>
    </lineage>
</organism>
<evidence type="ECO:0000313" key="1">
    <source>
        <dbReference type="EMBL" id="QVL37664.1"/>
    </source>
</evidence>
<proteinExistence type="predicted"/>
<accession>A0ACD1DZT4</accession>
<reference evidence="1" key="1">
    <citation type="submission" date="2021-05" db="EMBL/GenBank/DDBJ databases">
        <title>An isolated secondary fermenter in methanogenic hydrocarbon-degrading communities.</title>
        <authorList>
            <person name="Liu Y.-F."/>
            <person name="Liu Z.-l."/>
        </authorList>
    </citation>
    <scope>NUCLEOTIDE SEQUENCE</scope>
    <source>
        <strain evidence="1">L-13</strain>
    </source>
</reference>
<keyword evidence="2" id="KW-1185">Reference proteome</keyword>
<name>A0ACD1DZT4_9BACT</name>
<evidence type="ECO:0000313" key="2">
    <source>
        <dbReference type="Proteomes" id="UP000682204"/>
    </source>
</evidence>